<name>A0AAV8YLV7_9CUCU</name>
<sequence>MITSISRIKVCRELQYPPTCPDLILIPFRVVRAHIIRELQWPPSCPDLILMYFKVGRGKNVFNSGSRNSKGRYLGDWKLRSYTRKRRSTLIAGPVADVQATHGHHVGLLVLEPVAVRALRAIFPILQHPVVGQLLVDLLHPLDVHAAGHRVVHHRQRVVLAHDALRRPLDVLGGGPRLVDVLRRHVLQHRQVIQIYFEEFLTFIPSSQESQRSPRVKKHATACLARWWIQPSCLSCVIMASIQGKPNSLVERQPKRRYGDRPVCDGSSDWGVILGRPNDATHAFRSRWRSRRASDSVSPPCQTGGVKPVGKKEQFVFEFISAASRLPSVSKPSSSSVGTPYRSSWSSDSGVVAPFSAVALTGSSGCGGGPMHATTARNWWYVSGAVPPLRSMMCSRW</sequence>
<protein>
    <submittedName>
        <fullName evidence="1">Uncharacterized protein</fullName>
    </submittedName>
</protein>
<evidence type="ECO:0000313" key="1">
    <source>
        <dbReference type="EMBL" id="KAJ8951839.1"/>
    </source>
</evidence>
<proteinExistence type="predicted"/>
<comment type="caution">
    <text evidence="1">The sequence shown here is derived from an EMBL/GenBank/DDBJ whole genome shotgun (WGS) entry which is preliminary data.</text>
</comment>
<organism evidence="1 2">
    <name type="scientific">Aromia moschata</name>
    <dbReference type="NCBI Taxonomy" id="1265417"/>
    <lineage>
        <taxon>Eukaryota</taxon>
        <taxon>Metazoa</taxon>
        <taxon>Ecdysozoa</taxon>
        <taxon>Arthropoda</taxon>
        <taxon>Hexapoda</taxon>
        <taxon>Insecta</taxon>
        <taxon>Pterygota</taxon>
        <taxon>Neoptera</taxon>
        <taxon>Endopterygota</taxon>
        <taxon>Coleoptera</taxon>
        <taxon>Polyphaga</taxon>
        <taxon>Cucujiformia</taxon>
        <taxon>Chrysomeloidea</taxon>
        <taxon>Cerambycidae</taxon>
        <taxon>Cerambycinae</taxon>
        <taxon>Callichromatini</taxon>
        <taxon>Aromia</taxon>
    </lineage>
</organism>
<dbReference type="EMBL" id="JAPWTK010000078">
    <property type="protein sequence ID" value="KAJ8951839.1"/>
    <property type="molecule type" value="Genomic_DNA"/>
</dbReference>
<accession>A0AAV8YLV7</accession>
<evidence type="ECO:0000313" key="2">
    <source>
        <dbReference type="Proteomes" id="UP001162162"/>
    </source>
</evidence>
<gene>
    <name evidence="1" type="ORF">NQ318_019814</name>
</gene>
<keyword evidence="2" id="KW-1185">Reference proteome</keyword>
<reference evidence="1" key="1">
    <citation type="journal article" date="2023" name="Insect Mol. Biol.">
        <title>Genome sequencing provides insights into the evolution of gene families encoding plant cell wall-degrading enzymes in longhorned beetles.</title>
        <authorList>
            <person name="Shin N.R."/>
            <person name="Okamura Y."/>
            <person name="Kirsch R."/>
            <person name="Pauchet Y."/>
        </authorList>
    </citation>
    <scope>NUCLEOTIDE SEQUENCE</scope>
    <source>
        <strain evidence="1">AMC_N1</strain>
    </source>
</reference>
<dbReference type="Proteomes" id="UP001162162">
    <property type="component" value="Unassembled WGS sequence"/>
</dbReference>
<dbReference type="AlphaFoldDB" id="A0AAV8YLV7"/>